<dbReference type="PANTHER" id="PTHR47989:SF47">
    <property type="entry name" value="SERINE_THREONINE-PROTEIN KINASE PBL28-RELATED"/>
    <property type="match status" value="1"/>
</dbReference>
<feature type="non-terminal residue" evidence="5">
    <location>
        <position position="1"/>
    </location>
</feature>
<keyword evidence="5" id="KW-0418">Kinase</keyword>
<organism evidence="5 6">
    <name type="scientific">Tanacetum coccineum</name>
    <dbReference type="NCBI Taxonomy" id="301880"/>
    <lineage>
        <taxon>Eukaryota</taxon>
        <taxon>Viridiplantae</taxon>
        <taxon>Streptophyta</taxon>
        <taxon>Embryophyta</taxon>
        <taxon>Tracheophyta</taxon>
        <taxon>Spermatophyta</taxon>
        <taxon>Magnoliopsida</taxon>
        <taxon>eudicotyledons</taxon>
        <taxon>Gunneridae</taxon>
        <taxon>Pentapetalae</taxon>
        <taxon>asterids</taxon>
        <taxon>campanulids</taxon>
        <taxon>Asterales</taxon>
        <taxon>Asteraceae</taxon>
        <taxon>Asteroideae</taxon>
        <taxon>Anthemideae</taxon>
        <taxon>Anthemidinae</taxon>
        <taxon>Tanacetum</taxon>
    </lineage>
</organism>
<evidence type="ECO:0000256" key="2">
    <source>
        <dbReference type="ARBA" id="ARBA00022741"/>
    </source>
</evidence>
<keyword evidence="3" id="KW-0067">ATP-binding</keyword>
<accession>A0ABQ5GJ94</accession>
<proteinExistence type="predicted"/>
<dbReference type="EMBL" id="BQNB010018561">
    <property type="protein sequence ID" value="GJT75767.1"/>
    <property type="molecule type" value="Genomic_DNA"/>
</dbReference>
<dbReference type="PANTHER" id="PTHR47989">
    <property type="entry name" value="OS01G0750732 PROTEIN"/>
    <property type="match status" value="1"/>
</dbReference>
<keyword evidence="2" id="KW-0547">Nucleotide-binding</keyword>
<dbReference type="Proteomes" id="UP001151760">
    <property type="component" value="Unassembled WGS sequence"/>
</dbReference>
<feature type="domain" description="Protein kinase" evidence="4">
    <location>
        <begin position="1"/>
        <end position="93"/>
    </location>
</feature>
<evidence type="ECO:0000313" key="5">
    <source>
        <dbReference type="EMBL" id="GJT75767.1"/>
    </source>
</evidence>
<evidence type="ECO:0000259" key="4">
    <source>
        <dbReference type="PROSITE" id="PS50011"/>
    </source>
</evidence>
<dbReference type="InterPro" id="IPR011009">
    <property type="entry name" value="Kinase-like_dom_sf"/>
</dbReference>
<keyword evidence="5" id="KW-0808">Transferase</keyword>
<evidence type="ECO:0000256" key="1">
    <source>
        <dbReference type="ARBA" id="ARBA00022527"/>
    </source>
</evidence>
<dbReference type="Gene3D" id="1.10.510.10">
    <property type="entry name" value="Transferase(Phosphotransferase) domain 1"/>
    <property type="match status" value="1"/>
</dbReference>
<keyword evidence="6" id="KW-1185">Reference proteome</keyword>
<protein>
    <submittedName>
        <fullName evidence="5">Serine/threonine/dual specificity protein kinase, catalytic domain-containing protein</fullName>
    </submittedName>
</protein>
<dbReference type="GO" id="GO:0016301">
    <property type="term" value="F:kinase activity"/>
    <property type="evidence" value="ECO:0007669"/>
    <property type="project" value="UniProtKB-KW"/>
</dbReference>
<dbReference type="Pfam" id="PF00069">
    <property type="entry name" value="Pkinase"/>
    <property type="match status" value="1"/>
</dbReference>
<reference evidence="5" key="1">
    <citation type="journal article" date="2022" name="Int. J. Mol. Sci.">
        <title>Draft Genome of Tanacetum Coccineum: Genomic Comparison of Closely Related Tanacetum-Family Plants.</title>
        <authorList>
            <person name="Yamashiro T."/>
            <person name="Shiraishi A."/>
            <person name="Nakayama K."/>
            <person name="Satake H."/>
        </authorList>
    </citation>
    <scope>NUCLEOTIDE SEQUENCE</scope>
</reference>
<keyword evidence="1" id="KW-0723">Serine/threonine-protein kinase</keyword>
<evidence type="ECO:0000313" key="6">
    <source>
        <dbReference type="Proteomes" id="UP001151760"/>
    </source>
</evidence>
<sequence length="93" mass="10398">APEPLSWETRLRIMIGVAHGVAYLHASKVICRGLKSSNIWLDQDFNAKLGDFGLEMEEIAVTTRVQSALGHFNPYFSLKGYSDPYYCLTGMLS</sequence>
<dbReference type="SUPFAM" id="SSF56112">
    <property type="entry name" value="Protein kinase-like (PK-like)"/>
    <property type="match status" value="1"/>
</dbReference>
<dbReference type="InterPro" id="IPR000719">
    <property type="entry name" value="Prot_kinase_dom"/>
</dbReference>
<evidence type="ECO:0000256" key="3">
    <source>
        <dbReference type="ARBA" id="ARBA00022840"/>
    </source>
</evidence>
<dbReference type="PROSITE" id="PS50011">
    <property type="entry name" value="PROTEIN_KINASE_DOM"/>
    <property type="match status" value="1"/>
</dbReference>
<comment type="caution">
    <text evidence="5">The sequence shown here is derived from an EMBL/GenBank/DDBJ whole genome shotgun (WGS) entry which is preliminary data.</text>
</comment>
<reference evidence="5" key="2">
    <citation type="submission" date="2022-01" db="EMBL/GenBank/DDBJ databases">
        <authorList>
            <person name="Yamashiro T."/>
            <person name="Shiraishi A."/>
            <person name="Satake H."/>
            <person name="Nakayama K."/>
        </authorList>
    </citation>
    <scope>NUCLEOTIDE SEQUENCE</scope>
</reference>
<name>A0ABQ5GJ94_9ASTR</name>
<gene>
    <name evidence="5" type="ORF">Tco_1042492</name>
</gene>